<gene>
    <name evidence="1" type="ORF">TM49_13545</name>
</gene>
<dbReference type="Gene3D" id="1.10.287.1080">
    <property type="entry name" value="MazG-like"/>
    <property type="match status" value="1"/>
</dbReference>
<evidence type="ECO:0000313" key="2">
    <source>
        <dbReference type="Proteomes" id="UP000032611"/>
    </source>
</evidence>
<dbReference type="RefSeq" id="WP_045681997.1">
    <property type="nucleotide sequence ID" value="NZ_CP010803.1"/>
</dbReference>
<sequence>MELSEIVKIQIDADRQRGFSVEFSSDRARRDQLMKDTVGLIGEVGEFANRLKKVGLALDNVKYRGPSLEDEAVMLREELADATIYIMRLSVILGGDLEKDVLEKMRANGRRYEYLQG</sequence>
<dbReference type="HOGENOM" id="CLU_171552_0_0_5"/>
<dbReference type="STRING" id="1486262.TM49_13545"/>
<reference evidence="1 2" key="1">
    <citation type="journal article" date="2015" name="Genome Announc.">
        <title>Complete genome sequence of Martelella endophytica YC6887, which has antifungal activity associated with a halophyte.</title>
        <authorList>
            <person name="Khan A."/>
            <person name="Khan H."/>
            <person name="Chung E.J."/>
            <person name="Hossain M.T."/>
            <person name="Chung Y.R."/>
        </authorList>
    </citation>
    <scope>NUCLEOTIDE SEQUENCE [LARGE SCALE GENOMIC DNA]</scope>
    <source>
        <strain evidence="1">YC6887</strain>
    </source>
</reference>
<dbReference type="AlphaFoldDB" id="A0A0D5LQT6"/>
<organism evidence="1 2">
    <name type="scientific">Martelella endophytica</name>
    <dbReference type="NCBI Taxonomy" id="1486262"/>
    <lineage>
        <taxon>Bacteria</taxon>
        <taxon>Pseudomonadati</taxon>
        <taxon>Pseudomonadota</taxon>
        <taxon>Alphaproteobacteria</taxon>
        <taxon>Hyphomicrobiales</taxon>
        <taxon>Aurantimonadaceae</taxon>
        <taxon>Martelella</taxon>
    </lineage>
</organism>
<proteinExistence type="predicted"/>
<dbReference type="KEGG" id="mey:TM49_13545"/>
<dbReference type="PATRIC" id="fig|1486262.3.peg.2797"/>
<keyword evidence="2" id="KW-1185">Reference proteome</keyword>
<dbReference type="SUPFAM" id="SSF101386">
    <property type="entry name" value="all-alpha NTP pyrophosphatases"/>
    <property type="match status" value="1"/>
</dbReference>
<dbReference type="Proteomes" id="UP000032611">
    <property type="component" value="Chromosome"/>
</dbReference>
<accession>A0A0D5LQT6</accession>
<name>A0A0D5LQT6_MAREN</name>
<evidence type="ECO:0000313" key="1">
    <source>
        <dbReference type="EMBL" id="AJY46471.1"/>
    </source>
</evidence>
<dbReference type="OrthoDB" id="2970277at2"/>
<evidence type="ECO:0008006" key="3">
    <source>
        <dbReference type="Google" id="ProtNLM"/>
    </source>
</evidence>
<dbReference type="EMBL" id="CP010803">
    <property type="protein sequence ID" value="AJY46471.1"/>
    <property type="molecule type" value="Genomic_DNA"/>
</dbReference>
<protein>
    <recommendedName>
        <fullName evidence="3">NTP pyrophosphohydrolase MazG putative catalytic core domain-containing protein</fullName>
    </recommendedName>
</protein>